<dbReference type="Gene3D" id="3.40.190.10">
    <property type="entry name" value="Periplasmic binding protein-like II"/>
    <property type="match status" value="2"/>
</dbReference>
<evidence type="ECO:0000313" key="3">
    <source>
        <dbReference type="EMBL" id="PDQ19424.1"/>
    </source>
</evidence>
<evidence type="ECO:0000259" key="2">
    <source>
        <dbReference type="SMART" id="SM00062"/>
    </source>
</evidence>
<dbReference type="Proteomes" id="UP000219182">
    <property type="component" value="Unassembled WGS sequence"/>
</dbReference>
<feature type="domain" description="Solute-binding protein family 3/N-terminal" evidence="2">
    <location>
        <begin position="4"/>
        <end position="232"/>
    </location>
</feature>
<protein>
    <submittedName>
        <fullName evidence="3">ABC transporter substrate-binding protein</fullName>
    </submittedName>
</protein>
<keyword evidence="4" id="KW-1185">Reference proteome</keyword>
<dbReference type="InterPro" id="IPR001638">
    <property type="entry name" value="Solute-binding_3/MltF_N"/>
</dbReference>
<dbReference type="Pfam" id="PF00497">
    <property type="entry name" value="SBP_bac_3"/>
    <property type="match status" value="1"/>
</dbReference>
<sequence length="239" mass="26042">MTGKMTFAFLQEPPFCFTDASGEVAGCDTELARKVCQVLGLKTFSPVETEFARLLPGLASGEWDMTTGLFISDERRRSVDFTRPIWVLQDGLLVAKGNPREFRGYRSVARDGTALIGVISGQVQHQTALQNGIAPERIRIFATQAGAADAVAAGAVHAYASVAMAHRGYLTRRPNTPLEVIDVPADEKQPAAGAFALAKNNAVLRQRIDSCLGDLLGSAWHREMMRRYGFSDADIDRLL</sequence>
<dbReference type="SMART" id="SM00062">
    <property type="entry name" value="PBPb"/>
    <property type="match status" value="1"/>
</dbReference>
<accession>A0A2A6FC43</accession>
<gene>
    <name evidence="3" type="ORF">CN311_19480</name>
</gene>
<dbReference type="PANTHER" id="PTHR35936:SF19">
    <property type="entry name" value="AMINO-ACID-BINDING PROTEIN YXEM-RELATED"/>
    <property type="match status" value="1"/>
</dbReference>
<keyword evidence="1" id="KW-0732">Signal</keyword>
<name>A0A2A6FC43_9HYPH</name>
<dbReference type="AlphaFoldDB" id="A0A2A6FC43"/>
<evidence type="ECO:0000313" key="4">
    <source>
        <dbReference type="Proteomes" id="UP000219182"/>
    </source>
</evidence>
<proteinExistence type="predicted"/>
<dbReference type="EMBL" id="NWQG01000126">
    <property type="protein sequence ID" value="PDQ19424.1"/>
    <property type="molecule type" value="Genomic_DNA"/>
</dbReference>
<comment type="caution">
    <text evidence="3">The sequence shown here is derived from an EMBL/GenBank/DDBJ whole genome shotgun (WGS) entry which is preliminary data.</text>
</comment>
<evidence type="ECO:0000256" key="1">
    <source>
        <dbReference type="ARBA" id="ARBA00022729"/>
    </source>
</evidence>
<organism evidence="3 4">
    <name type="scientific">Mesorhizobium sanjuanii</name>
    <dbReference type="NCBI Taxonomy" id="2037900"/>
    <lineage>
        <taxon>Bacteria</taxon>
        <taxon>Pseudomonadati</taxon>
        <taxon>Pseudomonadota</taxon>
        <taxon>Alphaproteobacteria</taxon>
        <taxon>Hyphomicrobiales</taxon>
        <taxon>Phyllobacteriaceae</taxon>
        <taxon>Mesorhizobium</taxon>
    </lineage>
</organism>
<dbReference type="SUPFAM" id="SSF53850">
    <property type="entry name" value="Periplasmic binding protein-like II"/>
    <property type="match status" value="1"/>
</dbReference>
<reference evidence="3 4" key="1">
    <citation type="submission" date="2017-09" db="EMBL/GenBank/DDBJ databases">
        <title>Mesorhizobum sanjuanii sp. nov. isolated from nodules of Lotus tenuis in saline-alkaline lowlands of Flooding Pampa.</title>
        <authorList>
            <person name="Sannazzaro A.I."/>
            <person name="Torres Tejerizo G.A."/>
            <person name="Fontana F."/>
            <person name="Cumpa Velazquez L.M."/>
            <person name="Hansen L."/>
            <person name="Pistorio M."/>
            <person name="Estrella M.J."/>
        </authorList>
    </citation>
    <scope>NUCLEOTIDE SEQUENCE [LARGE SCALE GENOMIC DNA]</scope>
    <source>
        <strain evidence="3 4">BSA136</strain>
    </source>
</reference>
<dbReference type="PANTHER" id="PTHR35936">
    <property type="entry name" value="MEMBRANE-BOUND LYTIC MUREIN TRANSGLYCOSYLASE F"/>
    <property type="match status" value="1"/>
</dbReference>